<dbReference type="RefSeq" id="WP_223103634.1">
    <property type="nucleotide sequence ID" value="NZ_CP061913.1"/>
</dbReference>
<name>A0ABV5M334_9ACTN</name>
<evidence type="ECO:0000313" key="8">
    <source>
        <dbReference type="EMBL" id="MFB9443252.1"/>
    </source>
</evidence>
<keyword evidence="5 7" id="KW-1133">Transmembrane helix</keyword>
<gene>
    <name evidence="8" type="ORF">ACFFTR_09170</name>
</gene>
<evidence type="ECO:0000256" key="1">
    <source>
        <dbReference type="ARBA" id="ARBA00004429"/>
    </source>
</evidence>
<dbReference type="EMBL" id="JBHMCA010000020">
    <property type="protein sequence ID" value="MFB9443252.1"/>
    <property type="molecule type" value="Genomic_DNA"/>
</dbReference>
<organism evidence="8 9">
    <name type="scientific">Dactylosporangium vinaceum</name>
    <dbReference type="NCBI Taxonomy" id="53362"/>
    <lineage>
        <taxon>Bacteria</taxon>
        <taxon>Bacillati</taxon>
        <taxon>Actinomycetota</taxon>
        <taxon>Actinomycetes</taxon>
        <taxon>Micromonosporales</taxon>
        <taxon>Micromonosporaceae</taxon>
        <taxon>Dactylosporangium</taxon>
    </lineage>
</organism>
<feature type="transmembrane region" description="Helical" evidence="7">
    <location>
        <begin position="45"/>
        <end position="65"/>
    </location>
</feature>
<reference evidence="8 9" key="1">
    <citation type="submission" date="2024-09" db="EMBL/GenBank/DDBJ databases">
        <authorList>
            <person name="Sun Q."/>
            <person name="Mori K."/>
        </authorList>
    </citation>
    <scope>NUCLEOTIDE SEQUENCE [LARGE SCALE GENOMIC DNA]</scope>
    <source>
        <strain evidence="8 9">JCM 3307</strain>
    </source>
</reference>
<evidence type="ECO:0000256" key="7">
    <source>
        <dbReference type="SAM" id="Phobius"/>
    </source>
</evidence>
<dbReference type="Gene3D" id="1.20.1250.20">
    <property type="entry name" value="MFS general substrate transporter like domains"/>
    <property type="match status" value="1"/>
</dbReference>
<dbReference type="InterPro" id="IPR010290">
    <property type="entry name" value="TM_effector"/>
</dbReference>
<dbReference type="Pfam" id="PF05977">
    <property type="entry name" value="MFS_3"/>
    <property type="match status" value="1"/>
</dbReference>
<keyword evidence="2" id="KW-0813">Transport</keyword>
<proteinExistence type="predicted"/>
<feature type="transmembrane region" description="Helical" evidence="7">
    <location>
        <begin position="12"/>
        <end position="33"/>
    </location>
</feature>
<comment type="caution">
    <text evidence="8">The sequence shown here is derived from an EMBL/GenBank/DDBJ whole genome shotgun (WGS) entry which is preliminary data.</text>
</comment>
<keyword evidence="6 7" id="KW-0472">Membrane</keyword>
<evidence type="ECO:0000256" key="6">
    <source>
        <dbReference type="ARBA" id="ARBA00023136"/>
    </source>
</evidence>
<feature type="transmembrane region" description="Helical" evidence="7">
    <location>
        <begin position="252"/>
        <end position="270"/>
    </location>
</feature>
<dbReference type="SUPFAM" id="SSF103473">
    <property type="entry name" value="MFS general substrate transporter"/>
    <property type="match status" value="1"/>
</dbReference>
<evidence type="ECO:0000256" key="5">
    <source>
        <dbReference type="ARBA" id="ARBA00022989"/>
    </source>
</evidence>
<comment type="subcellular location">
    <subcellularLocation>
        <location evidence="1">Cell inner membrane</location>
        <topology evidence="1">Multi-pass membrane protein</topology>
    </subcellularLocation>
</comment>
<evidence type="ECO:0000256" key="4">
    <source>
        <dbReference type="ARBA" id="ARBA00022692"/>
    </source>
</evidence>
<dbReference type="PANTHER" id="PTHR23513">
    <property type="entry name" value="INTEGRAL MEMBRANE EFFLUX PROTEIN-RELATED"/>
    <property type="match status" value="1"/>
</dbReference>
<sequence>MSAGWPALRHPLFVRLWAGGVVSAVGTQMSNVAKIWMLYELTGSAAALGVEGLCFSIPMMVLPLLTGPLADRGDRAALLRWAMAAEAAMAAGLAVAAATGTLTPWLLFATAALEATRLAVDIPARGALIVTVVPPADLHSAQSLSSTVYSASALLGPAIGGLLLAAAGPAWVFAVNGVSCLVALAAFRGMPRGRGHRDQVRLGDGLRFAGRHRVLLRLQAVLLTTGALVIGVETLLPVLDADRWHGGSVGYGLLRTAPGLAAVAAGLVLARGSAPAAPGRTIALCVAAAAAALAAVPFAPWLAVAFVLLTFGSIAVSAAQVHTLTRVQQITPDEVRGAVGGLTAMTMSGFAGVGAAAMALAAAGGGPAPIIATVAAATALTGLSVRAGRAADVPVSAR</sequence>
<keyword evidence="4 7" id="KW-0812">Transmembrane</keyword>
<dbReference type="CDD" id="cd06173">
    <property type="entry name" value="MFS_MefA_like"/>
    <property type="match status" value="1"/>
</dbReference>
<accession>A0ABV5M334</accession>
<feature type="transmembrane region" description="Helical" evidence="7">
    <location>
        <begin position="337"/>
        <end position="362"/>
    </location>
</feature>
<evidence type="ECO:0000313" key="9">
    <source>
        <dbReference type="Proteomes" id="UP001589608"/>
    </source>
</evidence>
<feature type="transmembrane region" description="Helical" evidence="7">
    <location>
        <begin position="282"/>
        <end position="299"/>
    </location>
</feature>
<dbReference type="Proteomes" id="UP001589608">
    <property type="component" value="Unassembled WGS sequence"/>
</dbReference>
<feature type="transmembrane region" description="Helical" evidence="7">
    <location>
        <begin position="214"/>
        <end position="232"/>
    </location>
</feature>
<evidence type="ECO:0000256" key="3">
    <source>
        <dbReference type="ARBA" id="ARBA00022475"/>
    </source>
</evidence>
<feature type="transmembrane region" description="Helical" evidence="7">
    <location>
        <begin position="368"/>
        <end position="388"/>
    </location>
</feature>
<protein>
    <submittedName>
        <fullName evidence="8">MFS transporter</fullName>
    </submittedName>
</protein>
<evidence type="ECO:0000256" key="2">
    <source>
        <dbReference type="ARBA" id="ARBA00022448"/>
    </source>
</evidence>
<feature type="transmembrane region" description="Helical" evidence="7">
    <location>
        <begin position="162"/>
        <end position="187"/>
    </location>
</feature>
<dbReference type="PANTHER" id="PTHR23513:SF9">
    <property type="entry name" value="ENTEROBACTIN EXPORTER ENTS"/>
    <property type="match status" value="1"/>
</dbReference>
<keyword evidence="3" id="KW-1003">Cell membrane</keyword>
<feature type="transmembrane region" description="Helical" evidence="7">
    <location>
        <begin position="305"/>
        <end position="325"/>
    </location>
</feature>
<dbReference type="InterPro" id="IPR036259">
    <property type="entry name" value="MFS_trans_sf"/>
</dbReference>
<keyword evidence="9" id="KW-1185">Reference proteome</keyword>